<feature type="chain" id="PRO_5031400774" evidence="1">
    <location>
        <begin position="21"/>
        <end position="264"/>
    </location>
</feature>
<keyword evidence="1" id="KW-0732">Signal</keyword>
<protein>
    <submittedName>
        <fullName evidence="2">Outer membrane biogenesis lipoprotein LolB</fullName>
    </submittedName>
</protein>
<proteinExistence type="predicted"/>
<gene>
    <name evidence="2" type="ORF">HNQ38_000799</name>
</gene>
<keyword evidence="2" id="KW-0449">Lipoprotein</keyword>
<dbReference type="PROSITE" id="PS51257">
    <property type="entry name" value="PROKAR_LIPOPROTEIN"/>
    <property type="match status" value="1"/>
</dbReference>
<dbReference type="RefSeq" id="WP_183718098.1">
    <property type="nucleotide sequence ID" value="NZ_JACHGO010000002.1"/>
</dbReference>
<feature type="signal peptide" evidence="1">
    <location>
        <begin position="1"/>
        <end position="20"/>
    </location>
</feature>
<comment type="caution">
    <text evidence="2">The sequence shown here is derived from an EMBL/GenBank/DDBJ whole genome shotgun (WGS) entry which is preliminary data.</text>
</comment>
<evidence type="ECO:0000256" key="1">
    <source>
        <dbReference type="SAM" id="SignalP"/>
    </source>
</evidence>
<dbReference type="EMBL" id="JACHGO010000002">
    <property type="protein sequence ID" value="MBB5142720.1"/>
    <property type="molecule type" value="Genomic_DNA"/>
</dbReference>
<name>A0A7W8BZB5_9BACT</name>
<accession>A0A7W8BZB5</accession>
<evidence type="ECO:0000313" key="3">
    <source>
        <dbReference type="Proteomes" id="UP000539075"/>
    </source>
</evidence>
<evidence type="ECO:0000313" key="2">
    <source>
        <dbReference type="EMBL" id="MBB5142720.1"/>
    </source>
</evidence>
<sequence>MKKFLALCCLCSLALLTACAKQPSLEMTPENQARLEERWQKFAVRGQDMALTPYRLQMSLRFGTEGDTRRVTALFWGNSQRKLRLDVMAGVGATVAKILEDGQHFLVYSPTDNKAYFYQGASKPLLQVGVPIPFNLGHLADLLNGRYSQVFGKSFTSGAFIPGDLAQYTLEGNPGGVLTLDAAGLPVAWSEKGDSGKGWKMEVVFDESQPPLPQRLNLTHSNGKRAIVLVKEREKPATAFTEEQMTLSIPEGVPLLPLAKYQQR</sequence>
<organism evidence="2 3">
    <name type="scientific">Desulfovibrio intestinalis</name>
    <dbReference type="NCBI Taxonomy" id="58621"/>
    <lineage>
        <taxon>Bacteria</taxon>
        <taxon>Pseudomonadati</taxon>
        <taxon>Thermodesulfobacteriota</taxon>
        <taxon>Desulfovibrionia</taxon>
        <taxon>Desulfovibrionales</taxon>
        <taxon>Desulfovibrionaceae</taxon>
        <taxon>Desulfovibrio</taxon>
    </lineage>
</organism>
<dbReference type="Gene3D" id="2.50.20.10">
    <property type="entry name" value="Lipoprotein localisation LolA/LolB/LppX"/>
    <property type="match status" value="1"/>
</dbReference>
<dbReference type="AlphaFoldDB" id="A0A7W8BZB5"/>
<dbReference type="Proteomes" id="UP000539075">
    <property type="component" value="Unassembled WGS sequence"/>
</dbReference>
<reference evidence="2 3" key="1">
    <citation type="submission" date="2020-08" db="EMBL/GenBank/DDBJ databases">
        <title>Genomic Encyclopedia of Type Strains, Phase IV (KMG-IV): sequencing the most valuable type-strain genomes for metagenomic binning, comparative biology and taxonomic classification.</title>
        <authorList>
            <person name="Goeker M."/>
        </authorList>
    </citation>
    <scope>NUCLEOTIDE SEQUENCE [LARGE SCALE GENOMIC DNA]</scope>
    <source>
        <strain evidence="2 3">DSM 11275</strain>
    </source>
</reference>
<keyword evidence="3" id="KW-1185">Reference proteome</keyword>